<dbReference type="AlphaFoldDB" id="A0A3Q0JGF0"/>
<dbReference type="GO" id="GO:0016020">
    <property type="term" value="C:membrane"/>
    <property type="evidence" value="ECO:0007669"/>
    <property type="project" value="InterPro"/>
</dbReference>
<dbReference type="KEGG" id="dci:103520631"/>
<dbReference type="STRING" id="121845.A0A3Q0JGF0"/>
<accession>A0A3Q0JGF0</accession>
<dbReference type="RefSeq" id="XP_026687469.1">
    <property type="nucleotide sequence ID" value="XM_026831668.1"/>
</dbReference>
<dbReference type="PaxDb" id="121845-A0A3Q0JGF0"/>
<organism evidence="2 3">
    <name type="scientific">Diaphorina citri</name>
    <name type="common">Asian citrus psyllid</name>
    <dbReference type="NCBI Taxonomy" id="121845"/>
    <lineage>
        <taxon>Eukaryota</taxon>
        <taxon>Metazoa</taxon>
        <taxon>Ecdysozoa</taxon>
        <taxon>Arthropoda</taxon>
        <taxon>Hexapoda</taxon>
        <taxon>Insecta</taxon>
        <taxon>Pterygota</taxon>
        <taxon>Neoptera</taxon>
        <taxon>Paraneoptera</taxon>
        <taxon>Hemiptera</taxon>
        <taxon>Sternorrhyncha</taxon>
        <taxon>Psylloidea</taxon>
        <taxon>Psyllidae</taxon>
        <taxon>Diaphorininae</taxon>
        <taxon>Diaphorina</taxon>
    </lineage>
</organism>
<protein>
    <submittedName>
        <fullName evidence="3">Uncharacterized protein LOC103520631</fullName>
    </submittedName>
</protein>
<feature type="region of interest" description="Disordered" evidence="1">
    <location>
        <begin position="1"/>
        <end position="21"/>
    </location>
</feature>
<proteinExistence type="predicted"/>
<evidence type="ECO:0000256" key="1">
    <source>
        <dbReference type="SAM" id="MobiDB-lite"/>
    </source>
</evidence>
<dbReference type="GeneID" id="103520631"/>
<sequence>METGTECPGPDTMVTAEDDDVSDKSIVSDDLKILEMTTPELELGKDPPELDHDGSIQEPINWTVENDKMAARMTLRLRTLKENCDRFGLSSASNDSLHRPNPWEFLINRQYGLVWCNVFKAASSSWLFNFNVLAG</sequence>
<dbReference type="InterPro" id="IPR005331">
    <property type="entry name" value="Sulfotransferase"/>
</dbReference>
<gene>
    <name evidence="3" type="primary">LOC103520631</name>
</gene>
<evidence type="ECO:0000313" key="3">
    <source>
        <dbReference type="RefSeq" id="XP_026687469.1"/>
    </source>
</evidence>
<dbReference type="Proteomes" id="UP000079169">
    <property type="component" value="Unplaced"/>
</dbReference>
<keyword evidence="2" id="KW-1185">Reference proteome</keyword>
<dbReference type="Pfam" id="PF03567">
    <property type="entry name" value="Sulfotransfer_2"/>
    <property type="match status" value="1"/>
</dbReference>
<dbReference type="GO" id="GO:0008146">
    <property type="term" value="F:sulfotransferase activity"/>
    <property type="evidence" value="ECO:0007669"/>
    <property type="project" value="InterPro"/>
</dbReference>
<evidence type="ECO:0000313" key="2">
    <source>
        <dbReference type="Proteomes" id="UP000079169"/>
    </source>
</evidence>
<reference evidence="3" key="1">
    <citation type="submission" date="2025-08" db="UniProtKB">
        <authorList>
            <consortium name="RefSeq"/>
        </authorList>
    </citation>
    <scope>IDENTIFICATION</scope>
</reference>
<name>A0A3Q0JGF0_DIACI</name>